<feature type="transmembrane region" description="Helical" evidence="1">
    <location>
        <begin position="294"/>
        <end position="312"/>
    </location>
</feature>
<dbReference type="RefSeq" id="WP_147891124.1">
    <property type="nucleotide sequence ID" value="NZ_VRTS01000003.1"/>
</dbReference>
<feature type="transmembrane region" description="Helical" evidence="1">
    <location>
        <begin position="194"/>
        <end position="214"/>
    </location>
</feature>
<gene>
    <name evidence="2" type="ORF">FU658_05255</name>
</gene>
<keyword evidence="1" id="KW-0472">Membrane</keyword>
<keyword evidence="1" id="KW-0812">Transmembrane</keyword>
<organism evidence="2 3">
    <name type="scientific">Alkalisalibacterium limincola</name>
    <dbReference type="NCBI Taxonomy" id="2699169"/>
    <lineage>
        <taxon>Bacteria</taxon>
        <taxon>Pseudomonadati</taxon>
        <taxon>Pseudomonadota</taxon>
        <taxon>Gammaproteobacteria</taxon>
        <taxon>Lysobacterales</taxon>
        <taxon>Lysobacteraceae</taxon>
        <taxon>Alkalisalibacterium</taxon>
    </lineage>
</organism>
<reference evidence="2 3" key="1">
    <citation type="submission" date="2019-08" db="EMBL/GenBank/DDBJ databases">
        <authorList>
            <person name="Karlyshev A.V."/>
        </authorList>
    </citation>
    <scope>NUCLEOTIDE SEQUENCE [LARGE SCALE GENOMIC DNA]</scope>
    <source>
        <strain evidence="2 3">Alg18-2.2</strain>
    </source>
</reference>
<comment type="caution">
    <text evidence="2">The sequence shown here is derived from an EMBL/GenBank/DDBJ whole genome shotgun (WGS) entry which is preliminary data.</text>
</comment>
<evidence type="ECO:0000256" key="1">
    <source>
        <dbReference type="SAM" id="Phobius"/>
    </source>
</evidence>
<dbReference type="Proteomes" id="UP000321248">
    <property type="component" value="Unassembled WGS sequence"/>
</dbReference>
<keyword evidence="1" id="KW-1133">Transmembrane helix</keyword>
<sequence>MADDQPVQPGSLDSTQCRNCGATLQGGFCAQCGQRRLRESDRRLGHLLGQFFGAMTDLDSRFWRSIRALLFRPGVLSRDYIAGRRTHWLPPITLFVIANVLYFLAPALTDFTLPFYNQVPGDIAMESFDDPERISPRARETIENFRGQVHSPITADWVRARVERRNADRLERSGGRVGYTMVDYARDYDARSGAISKLLIILHVPFLALALAAMYRSRRLYFAEHFVVALHLFTFLVLFIELTIGPASLVANALGGSWYVAMFHAWRPIMLIVVLGYTTLAIRRVYATPWWRALLAAMAFLLVLGVTNYLVYRTVQFMVVYAFS</sequence>
<proteinExistence type="predicted"/>
<dbReference type="Pfam" id="PF12412">
    <property type="entry name" value="DUF3667"/>
    <property type="match status" value="1"/>
</dbReference>
<feature type="transmembrane region" description="Helical" evidence="1">
    <location>
        <begin position="265"/>
        <end position="282"/>
    </location>
</feature>
<protein>
    <submittedName>
        <fullName evidence="2">DUF3667 domain-containing protein</fullName>
    </submittedName>
</protein>
<dbReference type="EMBL" id="VRTS01000003">
    <property type="protein sequence ID" value="TXK64312.1"/>
    <property type="molecule type" value="Genomic_DNA"/>
</dbReference>
<dbReference type="AlphaFoldDB" id="A0A5C8KV18"/>
<name>A0A5C8KV18_9GAMM</name>
<evidence type="ECO:0000313" key="3">
    <source>
        <dbReference type="Proteomes" id="UP000321248"/>
    </source>
</evidence>
<dbReference type="InterPro" id="IPR022134">
    <property type="entry name" value="DUF3667"/>
</dbReference>
<feature type="transmembrane region" description="Helical" evidence="1">
    <location>
        <begin position="88"/>
        <end position="108"/>
    </location>
</feature>
<feature type="transmembrane region" description="Helical" evidence="1">
    <location>
        <begin position="226"/>
        <end position="245"/>
    </location>
</feature>
<keyword evidence="3" id="KW-1185">Reference proteome</keyword>
<dbReference type="OrthoDB" id="9111327at2"/>
<accession>A0A5C8KV18</accession>
<evidence type="ECO:0000313" key="2">
    <source>
        <dbReference type="EMBL" id="TXK64312.1"/>
    </source>
</evidence>